<proteinExistence type="predicted"/>
<accession>A0A511MMB1</accession>
<name>A0A511MMB1_9NOCA</name>
<dbReference type="GO" id="GO:0000976">
    <property type="term" value="F:transcription cis-regulatory region binding"/>
    <property type="evidence" value="ECO:0007669"/>
    <property type="project" value="TreeGrafter"/>
</dbReference>
<keyword evidence="3" id="KW-0804">Transcription</keyword>
<dbReference type="InterPro" id="IPR028082">
    <property type="entry name" value="Peripla_BP_I"/>
</dbReference>
<dbReference type="InterPro" id="IPR046335">
    <property type="entry name" value="LacI/GalR-like_sensor"/>
</dbReference>
<dbReference type="GO" id="GO:0003700">
    <property type="term" value="F:DNA-binding transcription factor activity"/>
    <property type="evidence" value="ECO:0007669"/>
    <property type="project" value="TreeGrafter"/>
</dbReference>
<dbReference type="Proteomes" id="UP000321424">
    <property type="component" value="Unassembled WGS sequence"/>
</dbReference>
<evidence type="ECO:0000313" key="6">
    <source>
        <dbReference type="Proteomes" id="UP000321424"/>
    </source>
</evidence>
<dbReference type="CDD" id="cd01392">
    <property type="entry name" value="HTH_LacI"/>
    <property type="match status" value="1"/>
</dbReference>
<protein>
    <submittedName>
        <fullName evidence="5">LacI family transcriptional regulator</fullName>
    </submittedName>
</protein>
<feature type="domain" description="HTH lacI-type" evidence="4">
    <location>
        <begin position="11"/>
        <end position="67"/>
    </location>
</feature>
<dbReference type="Gene3D" id="3.40.50.2300">
    <property type="match status" value="2"/>
</dbReference>
<evidence type="ECO:0000256" key="2">
    <source>
        <dbReference type="ARBA" id="ARBA00023125"/>
    </source>
</evidence>
<keyword evidence="6" id="KW-1185">Reference proteome</keyword>
<gene>
    <name evidence="5" type="ORF">NN4_61200</name>
</gene>
<evidence type="ECO:0000256" key="3">
    <source>
        <dbReference type="ARBA" id="ARBA00023163"/>
    </source>
</evidence>
<dbReference type="PANTHER" id="PTHR30146">
    <property type="entry name" value="LACI-RELATED TRANSCRIPTIONAL REPRESSOR"/>
    <property type="match status" value="1"/>
</dbReference>
<reference evidence="5 6" key="1">
    <citation type="submission" date="2019-07" db="EMBL/GenBank/DDBJ databases">
        <title>Whole genome shotgun sequence of Nocardia ninae NBRC 108245.</title>
        <authorList>
            <person name="Hosoyama A."/>
            <person name="Uohara A."/>
            <person name="Ohji S."/>
            <person name="Ichikawa N."/>
        </authorList>
    </citation>
    <scope>NUCLEOTIDE SEQUENCE [LARGE SCALE GENOMIC DNA]</scope>
    <source>
        <strain evidence="5 6">NBRC 108245</strain>
    </source>
</reference>
<sequence length="343" mass="35883">MSGAQQRPRKVTSQDVARAVGVSQSAVSIALSNHWRGRLAAGTVDEIRQMAAKMHYTPNVAARNLRQGTGGLVFMLVPTLGNPMFAEIHAGASAEGVKHGRGLVVWPVPDGGSPAADALSGANGVIGCSLDPATLTRLANGQPTVAIDMDPAVDCPVVNADLGSGMHEALNYLKSLGHSSVLHFAGDPASWTFRRRSESFDEHSSALGIQGARIRVAPTVADAYRAANNLIAGYGSRTPWTAVVCDTDQIATGMYFAADRLGWKIPQQISVVSFENSDVAELLQPSLTSVSIPAKALGERAMQKLITLTAGGALEVDTLPTALIVRESASKSCTMGISLDATE</sequence>
<dbReference type="AlphaFoldDB" id="A0A511MMB1"/>
<dbReference type="PROSITE" id="PS50932">
    <property type="entry name" value="HTH_LACI_2"/>
    <property type="match status" value="1"/>
</dbReference>
<dbReference type="Pfam" id="PF13377">
    <property type="entry name" value="Peripla_BP_3"/>
    <property type="match status" value="1"/>
</dbReference>
<comment type="caution">
    <text evidence="5">The sequence shown here is derived from an EMBL/GenBank/DDBJ whole genome shotgun (WGS) entry which is preliminary data.</text>
</comment>
<evidence type="ECO:0000259" key="4">
    <source>
        <dbReference type="PROSITE" id="PS50932"/>
    </source>
</evidence>
<keyword evidence="2" id="KW-0238">DNA-binding</keyword>
<dbReference type="SMART" id="SM00354">
    <property type="entry name" value="HTH_LACI"/>
    <property type="match status" value="1"/>
</dbReference>
<organism evidence="5 6">
    <name type="scientific">Nocardia ninae NBRC 108245</name>
    <dbReference type="NCBI Taxonomy" id="1210091"/>
    <lineage>
        <taxon>Bacteria</taxon>
        <taxon>Bacillati</taxon>
        <taxon>Actinomycetota</taxon>
        <taxon>Actinomycetes</taxon>
        <taxon>Mycobacteriales</taxon>
        <taxon>Nocardiaceae</taxon>
        <taxon>Nocardia</taxon>
    </lineage>
</organism>
<dbReference type="PANTHER" id="PTHR30146:SF138">
    <property type="entry name" value="TRANSCRIPTIONAL REGULATORY PROTEIN"/>
    <property type="match status" value="1"/>
</dbReference>
<dbReference type="InterPro" id="IPR000843">
    <property type="entry name" value="HTH_LacI"/>
</dbReference>
<keyword evidence="1" id="KW-0805">Transcription regulation</keyword>
<dbReference type="EMBL" id="BJXA01000054">
    <property type="protein sequence ID" value="GEM41601.1"/>
    <property type="molecule type" value="Genomic_DNA"/>
</dbReference>
<dbReference type="SUPFAM" id="SSF53822">
    <property type="entry name" value="Periplasmic binding protein-like I"/>
    <property type="match status" value="1"/>
</dbReference>
<dbReference type="Pfam" id="PF00356">
    <property type="entry name" value="LacI"/>
    <property type="match status" value="1"/>
</dbReference>
<dbReference type="InterPro" id="IPR010982">
    <property type="entry name" value="Lambda_DNA-bd_dom_sf"/>
</dbReference>
<evidence type="ECO:0000256" key="1">
    <source>
        <dbReference type="ARBA" id="ARBA00023015"/>
    </source>
</evidence>
<dbReference type="SUPFAM" id="SSF47413">
    <property type="entry name" value="lambda repressor-like DNA-binding domains"/>
    <property type="match status" value="1"/>
</dbReference>
<dbReference type="CDD" id="cd06267">
    <property type="entry name" value="PBP1_LacI_sugar_binding-like"/>
    <property type="match status" value="1"/>
</dbReference>
<evidence type="ECO:0000313" key="5">
    <source>
        <dbReference type="EMBL" id="GEM41601.1"/>
    </source>
</evidence>
<dbReference type="Gene3D" id="1.10.260.40">
    <property type="entry name" value="lambda repressor-like DNA-binding domains"/>
    <property type="match status" value="1"/>
</dbReference>